<keyword evidence="2" id="KW-0805">Transcription regulation</keyword>
<dbReference type="STRING" id="2880.D8LFR8"/>
<evidence type="ECO:0000313" key="7">
    <source>
        <dbReference type="EMBL" id="CBN75642.1"/>
    </source>
</evidence>
<feature type="compositionally biased region" description="Gly residues" evidence="5">
    <location>
        <begin position="144"/>
        <end position="156"/>
    </location>
</feature>
<sequence length="317" mass="34220">MSGLPSALLTKWATPFDHETAKLRAFLPLGPYPNHLTEDKCLKLHAIYRDAVNDTEEIESIVASKLSALKRKRSQSGSTIQNSTANAVGWDQAGGGTAEGRNTPGGGGGGSGGVKDKQALSQQQQQQQQLPKKKKKKDKARTADGGGGGGGGGGDGQPPKKRKGNSGKDSKRSVPQGPAWATRTPKAGDQVAAKVEDEALWILATVEKHNEKKGFFVVVDDDAGDGKRRQFKLRRSNILTLPRPEEASGAIFPVGSRVMTLYPQTTTFYPATISGPFVEGRDGRIDYCVMQFQDDDPTPEGVLPHWRLPARFVRYRS</sequence>
<dbReference type="PANTHER" id="PTHR21539">
    <property type="entry name" value="SAGA-ASSOCIATED FACTOR 29"/>
    <property type="match status" value="1"/>
</dbReference>
<evidence type="ECO:0000256" key="5">
    <source>
        <dbReference type="SAM" id="MobiDB-lite"/>
    </source>
</evidence>
<dbReference type="InterPro" id="IPR047287">
    <property type="entry name" value="Tudor_SGF29_rpt2"/>
</dbReference>
<dbReference type="EMBL" id="FN649760">
    <property type="protein sequence ID" value="CBN75642.1"/>
    <property type="molecule type" value="Genomic_DNA"/>
</dbReference>
<dbReference type="InterPro" id="IPR047288">
    <property type="entry name" value="Tudor_SGF29_rpt1"/>
</dbReference>
<dbReference type="GO" id="GO:0000124">
    <property type="term" value="C:SAGA complex"/>
    <property type="evidence" value="ECO:0007669"/>
    <property type="project" value="InterPro"/>
</dbReference>
<protein>
    <recommendedName>
        <fullName evidence="6">SGF29 C-terminal domain-containing protein</fullName>
    </recommendedName>
</protein>
<reference evidence="7 8" key="1">
    <citation type="journal article" date="2010" name="Nature">
        <title>The Ectocarpus genome and the independent evolution of multicellularity in brown algae.</title>
        <authorList>
            <person name="Cock J.M."/>
            <person name="Sterck L."/>
            <person name="Rouze P."/>
            <person name="Scornet D."/>
            <person name="Allen A.E."/>
            <person name="Amoutzias G."/>
            <person name="Anthouard V."/>
            <person name="Artiguenave F."/>
            <person name="Aury J.M."/>
            <person name="Badger J.H."/>
            <person name="Beszteri B."/>
            <person name="Billiau K."/>
            <person name="Bonnet E."/>
            <person name="Bothwell J.H."/>
            <person name="Bowler C."/>
            <person name="Boyen C."/>
            <person name="Brownlee C."/>
            <person name="Carrano C.J."/>
            <person name="Charrier B."/>
            <person name="Cho G.Y."/>
            <person name="Coelho S.M."/>
            <person name="Collen J."/>
            <person name="Corre E."/>
            <person name="Da Silva C."/>
            <person name="Delage L."/>
            <person name="Delaroque N."/>
            <person name="Dittami S.M."/>
            <person name="Doulbeau S."/>
            <person name="Elias M."/>
            <person name="Farnham G."/>
            <person name="Gachon C.M."/>
            <person name="Gschloessl B."/>
            <person name="Heesch S."/>
            <person name="Jabbari K."/>
            <person name="Jubin C."/>
            <person name="Kawai H."/>
            <person name="Kimura K."/>
            <person name="Kloareg B."/>
            <person name="Kupper F.C."/>
            <person name="Lang D."/>
            <person name="Le Bail A."/>
            <person name="Leblanc C."/>
            <person name="Lerouge P."/>
            <person name="Lohr M."/>
            <person name="Lopez P.J."/>
            <person name="Martens C."/>
            <person name="Maumus F."/>
            <person name="Michel G."/>
            <person name="Miranda-Saavedra D."/>
            <person name="Morales J."/>
            <person name="Moreau H."/>
            <person name="Motomura T."/>
            <person name="Nagasato C."/>
            <person name="Napoli C.A."/>
            <person name="Nelson D.R."/>
            <person name="Nyvall-Collen P."/>
            <person name="Peters A.F."/>
            <person name="Pommier C."/>
            <person name="Potin P."/>
            <person name="Poulain J."/>
            <person name="Quesneville H."/>
            <person name="Read B."/>
            <person name="Rensing S.A."/>
            <person name="Ritter A."/>
            <person name="Rousvoal S."/>
            <person name="Samanta M."/>
            <person name="Samson G."/>
            <person name="Schroeder D.C."/>
            <person name="Segurens B."/>
            <person name="Strittmatter M."/>
            <person name="Tonon T."/>
            <person name="Tregear J.W."/>
            <person name="Valentin K."/>
            <person name="von Dassow P."/>
            <person name="Yamagishi T."/>
            <person name="Van de Peer Y."/>
            <person name="Wincker P."/>
        </authorList>
    </citation>
    <scope>NUCLEOTIDE SEQUENCE [LARGE SCALE GENOMIC DNA]</scope>
    <source>
        <strain evidence="8">Ec32 / CCAP1310/4</strain>
    </source>
</reference>
<keyword evidence="4" id="KW-0539">Nucleus</keyword>
<name>D8LFR8_ECTSI</name>
<dbReference type="Pfam" id="PF07039">
    <property type="entry name" value="SGF29_Tudor"/>
    <property type="match status" value="1"/>
</dbReference>
<dbReference type="InterPro" id="IPR037802">
    <property type="entry name" value="SGF29"/>
</dbReference>
<evidence type="ECO:0000256" key="1">
    <source>
        <dbReference type="ARBA" id="ARBA00004123"/>
    </source>
</evidence>
<feature type="compositionally biased region" description="Polar residues" evidence="5">
    <location>
        <begin position="75"/>
        <end position="86"/>
    </location>
</feature>
<keyword evidence="3" id="KW-0804">Transcription</keyword>
<organism evidence="7 8">
    <name type="scientific">Ectocarpus siliculosus</name>
    <name type="common">Brown alga</name>
    <name type="synonym">Conferva siliculosa</name>
    <dbReference type="NCBI Taxonomy" id="2880"/>
    <lineage>
        <taxon>Eukaryota</taxon>
        <taxon>Sar</taxon>
        <taxon>Stramenopiles</taxon>
        <taxon>Ochrophyta</taxon>
        <taxon>PX clade</taxon>
        <taxon>Phaeophyceae</taxon>
        <taxon>Ectocarpales</taxon>
        <taxon>Ectocarpaceae</taxon>
        <taxon>Ectocarpus</taxon>
    </lineage>
</organism>
<dbReference type="InterPro" id="IPR010750">
    <property type="entry name" value="SGF29_tudor-like_dom"/>
</dbReference>
<dbReference type="PANTHER" id="PTHR21539:SF0">
    <property type="entry name" value="SAGA-ASSOCIATED FACTOR 29"/>
    <property type="match status" value="1"/>
</dbReference>
<evidence type="ECO:0000313" key="8">
    <source>
        <dbReference type="Proteomes" id="UP000002630"/>
    </source>
</evidence>
<dbReference type="PROSITE" id="PS51518">
    <property type="entry name" value="SGF29_C"/>
    <property type="match status" value="1"/>
</dbReference>
<feature type="region of interest" description="Disordered" evidence="5">
    <location>
        <begin position="69"/>
        <end position="191"/>
    </location>
</feature>
<evidence type="ECO:0000259" key="6">
    <source>
        <dbReference type="PROSITE" id="PS51518"/>
    </source>
</evidence>
<dbReference type="OrthoDB" id="10265994at2759"/>
<keyword evidence="8" id="KW-1185">Reference proteome</keyword>
<dbReference type="Proteomes" id="UP000002630">
    <property type="component" value="Unassembled WGS sequence"/>
</dbReference>
<feature type="compositionally biased region" description="Low complexity" evidence="5">
    <location>
        <begin position="119"/>
        <end position="130"/>
    </location>
</feature>
<dbReference type="InParanoid" id="D8LFR8"/>
<dbReference type="Gene3D" id="2.30.30.140">
    <property type="match status" value="2"/>
</dbReference>
<dbReference type="eggNOG" id="KOG3038">
    <property type="taxonomic scope" value="Eukaryota"/>
</dbReference>
<feature type="compositionally biased region" description="Gly residues" evidence="5">
    <location>
        <begin position="92"/>
        <end position="113"/>
    </location>
</feature>
<dbReference type="CDD" id="cd20393">
    <property type="entry name" value="Tudor_SGF29_rpt1"/>
    <property type="match status" value="1"/>
</dbReference>
<dbReference type="GO" id="GO:0005634">
    <property type="term" value="C:nucleus"/>
    <property type="evidence" value="ECO:0007669"/>
    <property type="project" value="UniProtKB-SubCell"/>
</dbReference>
<proteinExistence type="predicted"/>
<dbReference type="AlphaFoldDB" id="D8LFR8"/>
<comment type="subcellular location">
    <subcellularLocation>
        <location evidence="1">Nucleus</location>
    </subcellularLocation>
</comment>
<evidence type="ECO:0000256" key="3">
    <source>
        <dbReference type="ARBA" id="ARBA00023163"/>
    </source>
</evidence>
<dbReference type="CDD" id="cd20394">
    <property type="entry name" value="Tudor_SGF29_rpt2"/>
    <property type="match status" value="1"/>
</dbReference>
<evidence type="ECO:0000256" key="4">
    <source>
        <dbReference type="ARBA" id="ARBA00023242"/>
    </source>
</evidence>
<accession>D8LFR8</accession>
<gene>
    <name evidence="7" type="ORF">Esi_0151_0039</name>
</gene>
<evidence type="ECO:0000256" key="2">
    <source>
        <dbReference type="ARBA" id="ARBA00023015"/>
    </source>
</evidence>
<feature type="domain" description="SGF29 C-terminal" evidence="6">
    <location>
        <begin position="181"/>
        <end position="317"/>
    </location>
</feature>